<gene>
    <name evidence="3" type="ORF">F8O01_13450</name>
</gene>
<protein>
    <submittedName>
        <fullName evidence="3">DUF3618 domain-containing protein</fullName>
    </submittedName>
</protein>
<feature type="transmembrane region" description="Helical" evidence="2">
    <location>
        <begin position="70"/>
        <end position="93"/>
    </location>
</feature>
<dbReference type="OrthoDB" id="5126074at2"/>
<dbReference type="AlphaFoldDB" id="A0A7J5BP91"/>
<evidence type="ECO:0000313" key="4">
    <source>
        <dbReference type="Proteomes" id="UP000467240"/>
    </source>
</evidence>
<keyword evidence="2" id="KW-0472">Membrane</keyword>
<dbReference type="RefSeq" id="WP_158041471.1">
    <property type="nucleotide sequence ID" value="NZ_JACCFV010000001.1"/>
</dbReference>
<dbReference type="EMBL" id="WBJZ01000018">
    <property type="protein sequence ID" value="KAB1654555.1"/>
    <property type="molecule type" value="Genomic_DNA"/>
</dbReference>
<evidence type="ECO:0000256" key="1">
    <source>
        <dbReference type="SAM" id="MobiDB-lite"/>
    </source>
</evidence>
<comment type="caution">
    <text evidence="3">The sequence shown here is derived from an EMBL/GenBank/DDBJ whole genome shotgun (WGS) entry which is preliminary data.</text>
</comment>
<accession>A0A7J5BP91</accession>
<keyword evidence="4" id="KW-1185">Reference proteome</keyword>
<dbReference type="InterPro" id="IPR022062">
    <property type="entry name" value="DUF3618"/>
</dbReference>
<keyword evidence="2" id="KW-1133">Transmembrane helix</keyword>
<organism evidence="3 4">
    <name type="scientific">Pseudoclavibacter chungangensis</name>
    <dbReference type="NCBI Taxonomy" id="587635"/>
    <lineage>
        <taxon>Bacteria</taxon>
        <taxon>Bacillati</taxon>
        <taxon>Actinomycetota</taxon>
        <taxon>Actinomycetes</taxon>
        <taxon>Micrococcales</taxon>
        <taxon>Microbacteriaceae</taxon>
        <taxon>Pseudoclavibacter</taxon>
    </lineage>
</organism>
<proteinExistence type="predicted"/>
<name>A0A7J5BP91_9MICO</name>
<reference evidence="3 4" key="1">
    <citation type="submission" date="2019-09" db="EMBL/GenBank/DDBJ databases">
        <title>Phylogeny of genus Pseudoclavibacter and closely related genus.</title>
        <authorList>
            <person name="Li Y."/>
        </authorList>
    </citation>
    <scope>NUCLEOTIDE SEQUENCE [LARGE SCALE GENOMIC DNA]</scope>
    <source>
        <strain evidence="3 4">DSM 23821</strain>
    </source>
</reference>
<dbReference type="Proteomes" id="UP000467240">
    <property type="component" value="Unassembled WGS sequence"/>
</dbReference>
<evidence type="ECO:0000313" key="3">
    <source>
        <dbReference type="EMBL" id="KAB1654555.1"/>
    </source>
</evidence>
<keyword evidence="2" id="KW-0812">Transmembrane</keyword>
<evidence type="ECO:0000256" key="2">
    <source>
        <dbReference type="SAM" id="Phobius"/>
    </source>
</evidence>
<sequence>MSDAHEAPKEPKEKDTRTDGELRDDIARSREQLASTLDALEYKFDIPARLPEFVETGKRSAAKLWDDNPLLVIGVGVGVAVAVIGAIVGGIVLRRRDEFEL</sequence>
<feature type="region of interest" description="Disordered" evidence="1">
    <location>
        <begin position="1"/>
        <end position="24"/>
    </location>
</feature>
<dbReference type="Pfam" id="PF12277">
    <property type="entry name" value="DUF3618"/>
    <property type="match status" value="1"/>
</dbReference>